<dbReference type="GO" id="GO:0008270">
    <property type="term" value="F:zinc ion binding"/>
    <property type="evidence" value="ECO:0007669"/>
    <property type="project" value="UniProtKB-KW"/>
</dbReference>
<dbReference type="AlphaFoldDB" id="A0A6G1H2L0"/>
<dbReference type="OrthoDB" id="341421at2759"/>
<keyword evidence="1" id="KW-0479">Metal-binding</keyword>
<dbReference type="InterPro" id="IPR002893">
    <property type="entry name" value="Znf_MYND"/>
</dbReference>
<reference evidence="7" key="1">
    <citation type="journal article" date="2020" name="Stud. Mycol.">
        <title>101 Dothideomycetes genomes: a test case for predicting lifestyles and emergence of pathogens.</title>
        <authorList>
            <person name="Haridas S."/>
            <person name="Albert R."/>
            <person name="Binder M."/>
            <person name="Bloem J."/>
            <person name="Labutti K."/>
            <person name="Salamov A."/>
            <person name="Andreopoulos B."/>
            <person name="Baker S."/>
            <person name="Barry K."/>
            <person name="Bills G."/>
            <person name="Bluhm B."/>
            <person name="Cannon C."/>
            <person name="Castanera R."/>
            <person name="Culley D."/>
            <person name="Daum C."/>
            <person name="Ezra D."/>
            <person name="Gonzalez J."/>
            <person name="Henrissat B."/>
            <person name="Kuo A."/>
            <person name="Liang C."/>
            <person name="Lipzen A."/>
            <person name="Lutzoni F."/>
            <person name="Magnuson J."/>
            <person name="Mondo S."/>
            <person name="Nolan M."/>
            <person name="Ohm R."/>
            <person name="Pangilinan J."/>
            <person name="Park H.-J."/>
            <person name="Ramirez L."/>
            <person name="Alfaro M."/>
            <person name="Sun H."/>
            <person name="Tritt A."/>
            <person name="Yoshinaga Y."/>
            <person name="Zwiers L.-H."/>
            <person name="Turgeon B."/>
            <person name="Goodwin S."/>
            <person name="Spatafora J."/>
            <person name="Crous P."/>
            <person name="Grigoriev I."/>
        </authorList>
    </citation>
    <scope>NUCLEOTIDE SEQUENCE</scope>
    <source>
        <strain evidence="7">CBS 113979</strain>
    </source>
</reference>
<dbReference type="Gene3D" id="6.10.140.2220">
    <property type="match status" value="1"/>
</dbReference>
<protein>
    <recommendedName>
        <fullName evidence="6">MYND-type domain-containing protein</fullName>
    </recommendedName>
</protein>
<evidence type="ECO:0000259" key="6">
    <source>
        <dbReference type="PROSITE" id="PS50865"/>
    </source>
</evidence>
<keyword evidence="2 4" id="KW-0863">Zinc-finger</keyword>
<organism evidence="7 8">
    <name type="scientific">Aulographum hederae CBS 113979</name>
    <dbReference type="NCBI Taxonomy" id="1176131"/>
    <lineage>
        <taxon>Eukaryota</taxon>
        <taxon>Fungi</taxon>
        <taxon>Dikarya</taxon>
        <taxon>Ascomycota</taxon>
        <taxon>Pezizomycotina</taxon>
        <taxon>Dothideomycetes</taxon>
        <taxon>Pleosporomycetidae</taxon>
        <taxon>Aulographales</taxon>
        <taxon>Aulographaceae</taxon>
    </lineage>
</organism>
<feature type="compositionally biased region" description="Polar residues" evidence="5">
    <location>
        <begin position="11"/>
        <end position="21"/>
    </location>
</feature>
<dbReference type="SUPFAM" id="SSF144232">
    <property type="entry name" value="HIT/MYND zinc finger-like"/>
    <property type="match status" value="1"/>
</dbReference>
<dbReference type="PROSITE" id="PS50865">
    <property type="entry name" value="ZF_MYND_2"/>
    <property type="match status" value="1"/>
</dbReference>
<keyword evidence="8" id="KW-1185">Reference proteome</keyword>
<evidence type="ECO:0000256" key="3">
    <source>
        <dbReference type="ARBA" id="ARBA00022833"/>
    </source>
</evidence>
<evidence type="ECO:0000256" key="2">
    <source>
        <dbReference type="ARBA" id="ARBA00022771"/>
    </source>
</evidence>
<evidence type="ECO:0000313" key="7">
    <source>
        <dbReference type="EMBL" id="KAF1987292.1"/>
    </source>
</evidence>
<evidence type="ECO:0000256" key="5">
    <source>
        <dbReference type="SAM" id="MobiDB-lite"/>
    </source>
</evidence>
<dbReference type="Pfam" id="PF01753">
    <property type="entry name" value="zf-MYND"/>
    <property type="match status" value="1"/>
</dbReference>
<accession>A0A6G1H2L0</accession>
<feature type="region of interest" description="Disordered" evidence="5">
    <location>
        <begin position="1"/>
        <end position="33"/>
    </location>
</feature>
<evidence type="ECO:0000313" key="8">
    <source>
        <dbReference type="Proteomes" id="UP000800041"/>
    </source>
</evidence>
<dbReference type="EMBL" id="ML977153">
    <property type="protein sequence ID" value="KAF1987292.1"/>
    <property type="molecule type" value="Genomic_DNA"/>
</dbReference>
<name>A0A6G1H2L0_9PEZI</name>
<sequence length="178" mass="19237">MDSNPAPDANPQANHNTSETSMKMEKLSPKTIESSTLKAKVNITEASNKMETLSLESVQFSKFSAEDKDQNDTETPIVNSPSVGSEALRCNYCGKDCEVKCAGCSGIPTTDASDSEAVMPAAYCNKECQKTDWKNHKPVCKAMQAKKKASEAIETSPESPEVLFCNHCGKECEVRCAG</sequence>
<feature type="domain" description="MYND-type" evidence="6">
    <location>
        <begin position="90"/>
        <end position="140"/>
    </location>
</feature>
<evidence type="ECO:0000256" key="1">
    <source>
        <dbReference type="ARBA" id="ARBA00022723"/>
    </source>
</evidence>
<keyword evidence="3" id="KW-0862">Zinc</keyword>
<dbReference type="Proteomes" id="UP000800041">
    <property type="component" value="Unassembled WGS sequence"/>
</dbReference>
<proteinExistence type="predicted"/>
<gene>
    <name evidence="7" type="ORF">K402DRAFT_403806</name>
</gene>
<evidence type="ECO:0000256" key="4">
    <source>
        <dbReference type="PROSITE-ProRule" id="PRU00134"/>
    </source>
</evidence>